<sequence>MAQREPCPERFFDDLGGAFAMGGVGGAIFYFLKGFYNAPSRERFKGAMTAVKLRAPILGGSFALWGGLFSTFDCFLLWYRQSDDPINAIVSGFATGGILALRSGFSIAWRNAVAGGVILGIIEGVNLAYTSMMVKQGMLMMQEMQKMQVERQKRIMKGLPDFTPEEIEEKMRQTQSKGGLSAMFSRG</sequence>
<evidence type="ECO:0000256" key="1">
    <source>
        <dbReference type="ARBA" id="ARBA00004448"/>
    </source>
</evidence>
<comment type="subcellular location">
    <subcellularLocation>
        <location evidence="1">Mitochondrion inner membrane</location>
        <topology evidence="1">Multi-pass membrane protein</topology>
    </subcellularLocation>
</comment>
<accession>A0AAU9JFJ0</accession>
<dbReference type="PANTHER" id="PTHR10485:SF0">
    <property type="entry name" value="AT05822P-RELATED"/>
    <property type="match status" value="1"/>
</dbReference>
<comment type="similarity">
    <text evidence="2">Belongs to the Tim17/Tim22/Tim23 family.</text>
</comment>
<keyword evidence="4 11" id="KW-0812">Transmembrane</keyword>
<evidence type="ECO:0000313" key="13">
    <source>
        <dbReference type="Proteomes" id="UP001162131"/>
    </source>
</evidence>
<reference evidence="12" key="1">
    <citation type="submission" date="2021-09" db="EMBL/GenBank/DDBJ databases">
        <authorList>
            <consortium name="AG Swart"/>
            <person name="Singh M."/>
            <person name="Singh A."/>
            <person name="Seah K."/>
            <person name="Emmerich C."/>
        </authorList>
    </citation>
    <scope>NUCLEOTIDE SEQUENCE</scope>
    <source>
        <strain evidence="12">ATCC30299</strain>
    </source>
</reference>
<keyword evidence="8" id="KW-0811">Translocation</keyword>
<evidence type="ECO:0000256" key="8">
    <source>
        <dbReference type="ARBA" id="ARBA00023010"/>
    </source>
</evidence>
<dbReference type="GO" id="GO:0005744">
    <property type="term" value="C:TIM23 mitochondrial import inner membrane translocase complex"/>
    <property type="evidence" value="ECO:0007669"/>
    <property type="project" value="TreeGrafter"/>
</dbReference>
<evidence type="ECO:0000256" key="6">
    <source>
        <dbReference type="ARBA" id="ARBA00022927"/>
    </source>
</evidence>
<gene>
    <name evidence="12" type="ORF">BSTOLATCC_MIC34956</name>
</gene>
<feature type="transmembrane region" description="Helical" evidence="11">
    <location>
        <begin position="85"/>
        <end position="105"/>
    </location>
</feature>
<keyword evidence="13" id="KW-1185">Reference proteome</keyword>
<feature type="transmembrane region" description="Helical" evidence="11">
    <location>
        <begin position="15"/>
        <end position="36"/>
    </location>
</feature>
<keyword evidence="5" id="KW-0999">Mitochondrion inner membrane</keyword>
<dbReference type="Pfam" id="PF02466">
    <property type="entry name" value="Tim17"/>
    <property type="match status" value="1"/>
</dbReference>
<comment type="caution">
    <text evidence="12">The sequence shown here is derived from an EMBL/GenBank/DDBJ whole genome shotgun (WGS) entry which is preliminary data.</text>
</comment>
<keyword evidence="7 11" id="KW-1133">Transmembrane helix</keyword>
<evidence type="ECO:0000256" key="7">
    <source>
        <dbReference type="ARBA" id="ARBA00022989"/>
    </source>
</evidence>
<dbReference type="EMBL" id="CAJZBQ010000035">
    <property type="protein sequence ID" value="CAG9323922.1"/>
    <property type="molecule type" value="Genomic_DNA"/>
</dbReference>
<dbReference type="GO" id="GO:0008320">
    <property type="term" value="F:protein transmembrane transporter activity"/>
    <property type="evidence" value="ECO:0007669"/>
    <property type="project" value="TreeGrafter"/>
</dbReference>
<evidence type="ECO:0000256" key="11">
    <source>
        <dbReference type="SAM" id="Phobius"/>
    </source>
</evidence>
<evidence type="ECO:0000256" key="4">
    <source>
        <dbReference type="ARBA" id="ARBA00022692"/>
    </source>
</evidence>
<evidence type="ECO:0000256" key="3">
    <source>
        <dbReference type="ARBA" id="ARBA00022448"/>
    </source>
</evidence>
<name>A0AAU9JFJ0_9CILI</name>
<evidence type="ECO:0000256" key="9">
    <source>
        <dbReference type="ARBA" id="ARBA00023128"/>
    </source>
</evidence>
<dbReference type="PANTHER" id="PTHR10485">
    <property type="entry name" value="MITOCHONDRIAL IMPORT INNER MEMBRANE TRANSLOCASE SUBUNIT TIM-17"/>
    <property type="match status" value="1"/>
</dbReference>
<protein>
    <submittedName>
        <fullName evidence="12">Uncharacterized protein</fullName>
    </submittedName>
</protein>
<evidence type="ECO:0000256" key="10">
    <source>
        <dbReference type="ARBA" id="ARBA00023136"/>
    </source>
</evidence>
<evidence type="ECO:0000256" key="2">
    <source>
        <dbReference type="ARBA" id="ARBA00008444"/>
    </source>
</evidence>
<proteinExistence type="inferred from homology"/>
<evidence type="ECO:0000256" key="5">
    <source>
        <dbReference type="ARBA" id="ARBA00022792"/>
    </source>
</evidence>
<feature type="transmembrane region" description="Helical" evidence="11">
    <location>
        <begin position="112"/>
        <end position="134"/>
    </location>
</feature>
<dbReference type="AlphaFoldDB" id="A0AAU9JFJ0"/>
<keyword evidence="3" id="KW-0813">Transport</keyword>
<dbReference type="GO" id="GO:0030150">
    <property type="term" value="P:protein import into mitochondrial matrix"/>
    <property type="evidence" value="ECO:0007669"/>
    <property type="project" value="TreeGrafter"/>
</dbReference>
<keyword evidence="6" id="KW-0653">Protein transport</keyword>
<keyword evidence="9" id="KW-0496">Mitochondrion</keyword>
<feature type="transmembrane region" description="Helical" evidence="11">
    <location>
        <begin position="57"/>
        <end position="79"/>
    </location>
</feature>
<dbReference type="Proteomes" id="UP001162131">
    <property type="component" value="Unassembled WGS sequence"/>
</dbReference>
<evidence type="ECO:0000313" key="12">
    <source>
        <dbReference type="EMBL" id="CAG9323922.1"/>
    </source>
</evidence>
<keyword evidence="10 11" id="KW-0472">Membrane</keyword>
<organism evidence="12 13">
    <name type="scientific">Blepharisma stoltei</name>
    <dbReference type="NCBI Taxonomy" id="1481888"/>
    <lineage>
        <taxon>Eukaryota</taxon>
        <taxon>Sar</taxon>
        <taxon>Alveolata</taxon>
        <taxon>Ciliophora</taxon>
        <taxon>Postciliodesmatophora</taxon>
        <taxon>Heterotrichea</taxon>
        <taxon>Heterotrichida</taxon>
        <taxon>Blepharismidae</taxon>
        <taxon>Blepharisma</taxon>
    </lineage>
</organism>